<dbReference type="GO" id="GO:0004674">
    <property type="term" value="F:protein serine/threonine kinase activity"/>
    <property type="evidence" value="ECO:0007669"/>
    <property type="project" value="UniProtKB-KW"/>
</dbReference>
<accession>A0A066W9L7</accession>
<dbReference type="PIRSF" id="PIRSF000654">
    <property type="entry name" value="Integrin-linked_kinase"/>
    <property type="match status" value="1"/>
</dbReference>
<dbReference type="STRING" id="1037660.A0A066W9L7"/>
<evidence type="ECO:0000256" key="10">
    <source>
        <dbReference type="PROSITE-ProRule" id="PRU10141"/>
    </source>
</evidence>
<dbReference type="HOGENOM" id="CLU_000288_63_23_1"/>
<evidence type="ECO:0000256" key="4">
    <source>
        <dbReference type="ARBA" id="ARBA00022679"/>
    </source>
</evidence>
<dbReference type="FunFam" id="3.30.200.20:FF:000097">
    <property type="entry name" value="Probable serine/threonine-protein kinase nek1"/>
    <property type="match status" value="1"/>
</dbReference>
<evidence type="ECO:0000256" key="3">
    <source>
        <dbReference type="ARBA" id="ARBA00022527"/>
    </source>
</evidence>
<dbReference type="Gene3D" id="1.10.510.10">
    <property type="entry name" value="Transferase(Phosphotransferase) domain 1"/>
    <property type="match status" value="1"/>
</dbReference>
<dbReference type="Pfam" id="PF00069">
    <property type="entry name" value="Pkinase"/>
    <property type="match status" value="2"/>
</dbReference>
<feature type="binding site" evidence="10">
    <location>
        <position position="32"/>
    </location>
    <ligand>
        <name>ATP</name>
        <dbReference type="ChEBI" id="CHEBI:30616"/>
    </ligand>
</feature>
<dbReference type="EC" id="2.7.11.1" evidence="2"/>
<proteinExistence type="inferred from homology"/>
<feature type="non-terminal residue" evidence="13">
    <location>
        <position position="1"/>
    </location>
</feature>
<dbReference type="GeneID" id="25262375"/>
<dbReference type="CDD" id="cd08217">
    <property type="entry name" value="STKc_Nek2"/>
    <property type="match status" value="1"/>
</dbReference>
<dbReference type="PROSITE" id="PS00108">
    <property type="entry name" value="PROTEIN_KINASE_ST"/>
    <property type="match status" value="1"/>
</dbReference>
<dbReference type="InterPro" id="IPR011009">
    <property type="entry name" value="Kinase-like_dom_sf"/>
</dbReference>
<dbReference type="PROSITE" id="PS00107">
    <property type="entry name" value="PROTEIN_KINASE_ATP"/>
    <property type="match status" value="1"/>
</dbReference>
<feature type="domain" description="Protein kinase" evidence="12">
    <location>
        <begin position="3"/>
        <end position="284"/>
    </location>
</feature>
<organism evidence="13 14">
    <name type="scientific">Tilletiaria anomala (strain ATCC 24038 / CBS 436.72 / UBC 951)</name>
    <dbReference type="NCBI Taxonomy" id="1037660"/>
    <lineage>
        <taxon>Eukaryota</taxon>
        <taxon>Fungi</taxon>
        <taxon>Dikarya</taxon>
        <taxon>Basidiomycota</taxon>
        <taxon>Ustilaginomycotina</taxon>
        <taxon>Exobasidiomycetes</taxon>
        <taxon>Georgefischeriales</taxon>
        <taxon>Tilletiariaceae</taxon>
        <taxon>Tilletiaria</taxon>
    </lineage>
</organism>
<evidence type="ECO:0000259" key="12">
    <source>
        <dbReference type="PROSITE" id="PS50011"/>
    </source>
</evidence>
<evidence type="ECO:0000256" key="9">
    <source>
        <dbReference type="ARBA" id="ARBA00048679"/>
    </source>
</evidence>
<comment type="catalytic activity">
    <reaction evidence="9">
        <text>L-seryl-[protein] + ATP = O-phospho-L-seryl-[protein] + ADP + H(+)</text>
        <dbReference type="Rhea" id="RHEA:17989"/>
        <dbReference type="Rhea" id="RHEA-COMP:9863"/>
        <dbReference type="Rhea" id="RHEA-COMP:11604"/>
        <dbReference type="ChEBI" id="CHEBI:15378"/>
        <dbReference type="ChEBI" id="CHEBI:29999"/>
        <dbReference type="ChEBI" id="CHEBI:30616"/>
        <dbReference type="ChEBI" id="CHEBI:83421"/>
        <dbReference type="ChEBI" id="CHEBI:456216"/>
        <dbReference type="EC" id="2.7.11.1"/>
    </reaction>
</comment>
<keyword evidence="6 13" id="KW-0418">Kinase</keyword>
<dbReference type="EMBL" id="JMSN01000022">
    <property type="protein sequence ID" value="KDN49243.1"/>
    <property type="molecule type" value="Genomic_DNA"/>
</dbReference>
<comment type="catalytic activity">
    <reaction evidence="8">
        <text>L-threonyl-[protein] + ATP = O-phospho-L-threonyl-[protein] + ADP + H(+)</text>
        <dbReference type="Rhea" id="RHEA:46608"/>
        <dbReference type="Rhea" id="RHEA-COMP:11060"/>
        <dbReference type="Rhea" id="RHEA-COMP:11605"/>
        <dbReference type="ChEBI" id="CHEBI:15378"/>
        <dbReference type="ChEBI" id="CHEBI:30013"/>
        <dbReference type="ChEBI" id="CHEBI:30616"/>
        <dbReference type="ChEBI" id="CHEBI:61977"/>
        <dbReference type="ChEBI" id="CHEBI:456216"/>
        <dbReference type="EC" id="2.7.11.1"/>
    </reaction>
</comment>
<dbReference type="RefSeq" id="XP_013244326.1">
    <property type="nucleotide sequence ID" value="XM_013388872.1"/>
</dbReference>
<dbReference type="PANTHER" id="PTHR44899">
    <property type="entry name" value="CAMK FAMILY PROTEIN KINASE"/>
    <property type="match status" value="1"/>
</dbReference>
<dbReference type="InterPro" id="IPR000719">
    <property type="entry name" value="Prot_kinase_dom"/>
</dbReference>
<keyword evidence="5 10" id="KW-0547">Nucleotide-binding</keyword>
<keyword evidence="4" id="KW-0808">Transferase</keyword>
<dbReference type="InterPro" id="IPR017441">
    <property type="entry name" value="Protein_kinase_ATP_BS"/>
</dbReference>
<evidence type="ECO:0000256" key="2">
    <source>
        <dbReference type="ARBA" id="ARBA00012513"/>
    </source>
</evidence>
<dbReference type="OrthoDB" id="10250725at2759"/>
<evidence type="ECO:0000256" key="8">
    <source>
        <dbReference type="ARBA" id="ARBA00047899"/>
    </source>
</evidence>
<evidence type="ECO:0000256" key="6">
    <source>
        <dbReference type="ARBA" id="ARBA00022777"/>
    </source>
</evidence>
<comment type="similarity">
    <text evidence="1">Belongs to the protein kinase superfamily. NEK Ser/Thr protein kinase family. NIMA subfamily.</text>
</comment>
<dbReference type="InParanoid" id="A0A066W9L7"/>
<keyword evidence="3 11" id="KW-0723">Serine/threonine-protein kinase</keyword>
<evidence type="ECO:0000256" key="1">
    <source>
        <dbReference type="ARBA" id="ARBA00010886"/>
    </source>
</evidence>
<name>A0A066W9L7_TILAU</name>
<protein>
    <recommendedName>
        <fullName evidence="2">non-specific serine/threonine protein kinase</fullName>
        <ecNumber evidence="2">2.7.11.1</ecNumber>
    </recommendedName>
</protein>
<dbReference type="PANTHER" id="PTHR44899:SF10">
    <property type="entry name" value="NIMA-RELATED KINASE 2"/>
    <property type="match status" value="1"/>
</dbReference>
<gene>
    <name evidence="13" type="ORF">K437DRAFT_222348</name>
</gene>
<dbReference type="InterPro" id="IPR051131">
    <property type="entry name" value="NEK_Ser/Thr_kinase_NIMA"/>
</dbReference>
<dbReference type="SUPFAM" id="SSF56112">
    <property type="entry name" value="Protein kinase-like (PK-like)"/>
    <property type="match status" value="1"/>
</dbReference>
<keyword evidence="7 10" id="KW-0067">ATP-binding</keyword>
<dbReference type="PROSITE" id="PS50011">
    <property type="entry name" value="PROTEIN_KINASE_DOM"/>
    <property type="match status" value="1"/>
</dbReference>
<evidence type="ECO:0000256" key="11">
    <source>
        <dbReference type="RuleBase" id="RU000304"/>
    </source>
</evidence>
<dbReference type="AlphaFoldDB" id="A0A066W9L7"/>
<dbReference type="InterPro" id="IPR008271">
    <property type="entry name" value="Ser/Thr_kinase_AS"/>
</dbReference>
<keyword evidence="14" id="KW-1185">Reference proteome</keyword>
<sequence>DADEPLDLIGKGSFGKIRRVRRKSDGKIFARKELEYEKMGEQDKKQLVAEVNILRVMSHANIVKYEDRFVDVDDKILYIIMEYCDGGDLGGLIKKCRKTNTLLPEETVWSYLAQMTSGLHACHNRMVQPEEPSTGLPSAHSTSNIVTQRSVILHRDLKPENVFLDGDQRVKLGDFGLSKEMQTDFTATYVGTPYYMSPELSEGKRYDTKSDIWALGCIAYELCALSPPFDAKTQEELTRKIRLGKVPRLPTAYSEGLGHIINSMLQLEPRRRPSTTDMLAHPMVEVQLRSLELLDM</sequence>
<evidence type="ECO:0000256" key="7">
    <source>
        <dbReference type="ARBA" id="ARBA00022840"/>
    </source>
</evidence>
<dbReference type="Gene3D" id="3.30.200.20">
    <property type="entry name" value="Phosphorylase Kinase, domain 1"/>
    <property type="match status" value="2"/>
</dbReference>
<evidence type="ECO:0000313" key="14">
    <source>
        <dbReference type="Proteomes" id="UP000027361"/>
    </source>
</evidence>
<dbReference type="Proteomes" id="UP000027361">
    <property type="component" value="Unassembled WGS sequence"/>
</dbReference>
<evidence type="ECO:0000313" key="13">
    <source>
        <dbReference type="EMBL" id="KDN49243.1"/>
    </source>
</evidence>
<reference evidence="13 14" key="1">
    <citation type="submission" date="2014-05" db="EMBL/GenBank/DDBJ databases">
        <title>Draft genome sequence of a rare smut relative, Tilletiaria anomala UBC 951.</title>
        <authorList>
            <consortium name="DOE Joint Genome Institute"/>
            <person name="Toome M."/>
            <person name="Kuo A."/>
            <person name="Henrissat B."/>
            <person name="Lipzen A."/>
            <person name="Tritt A."/>
            <person name="Yoshinaga Y."/>
            <person name="Zane M."/>
            <person name="Barry K."/>
            <person name="Grigoriev I.V."/>
            <person name="Spatafora J.W."/>
            <person name="Aimea M.C."/>
        </authorList>
    </citation>
    <scope>NUCLEOTIDE SEQUENCE [LARGE SCALE GENOMIC DNA]</scope>
    <source>
        <strain evidence="13 14">UBC 951</strain>
    </source>
</reference>
<dbReference type="OMA" id="YKCHYGE"/>
<dbReference type="GO" id="GO:0005524">
    <property type="term" value="F:ATP binding"/>
    <property type="evidence" value="ECO:0007669"/>
    <property type="project" value="UniProtKB-UniRule"/>
</dbReference>
<comment type="caution">
    <text evidence="13">The sequence shown here is derived from an EMBL/GenBank/DDBJ whole genome shotgun (WGS) entry which is preliminary data.</text>
</comment>
<dbReference type="SMART" id="SM00220">
    <property type="entry name" value="S_TKc"/>
    <property type="match status" value="1"/>
</dbReference>
<evidence type="ECO:0000256" key="5">
    <source>
        <dbReference type="ARBA" id="ARBA00022741"/>
    </source>
</evidence>